<dbReference type="PIRSF" id="PIRSF037755">
    <property type="entry name" value="Mettl2_prd"/>
    <property type="match status" value="1"/>
</dbReference>
<reference evidence="6 7" key="1">
    <citation type="journal article" date="2008" name="Nature">
        <title>The Trichoplax genome and the nature of placozoans.</title>
        <authorList>
            <person name="Srivastava M."/>
            <person name="Begovic E."/>
            <person name="Chapman J."/>
            <person name="Putnam N.H."/>
            <person name="Hellsten U."/>
            <person name="Kawashima T."/>
            <person name="Kuo A."/>
            <person name="Mitros T."/>
            <person name="Salamov A."/>
            <person name="Carpenter M.L."/>
            <person name="Signorovitch A.Y."/>
            <person name="Moreno M.A."/>
            <person name="Kamm K."/>
            <person name="Grimwood J."/>
            <person name="Schmutz J."/>
            <person name="Shapiro H."/>
            <person name="Grigoriev I.V."/>
            <person name="Buss L.W."/>
            <person name="Schierwater B."/>
            <person name="Dellaporta S.L."/>
            <person name="Rokhsar D.S."/>
        </authorList>
    </citation>
    <scope>NUCLEOTIDE SEQUENCE [LARGE SCALE GENOMIC DNA]</scope>
    <source>
        <strain evidence="6 7">Grell-BS-1999</strain>
    </source>
</reference>
<dbReference type="GO" id="GO:0032259">
    <property type="term" value="P:methylation"/>
    <property type="evidence" value="ECO:0007669"/>
    <property type="project" value="UniProtKB-KW"/>
</dbReference>
<dbReference type="RefSeq" id="XP_002111272.1">
    <property type="nucleotide sequence ID" value="XM_002111236.1"/>
</dbReference>
<keyword evidence="3 4" id="KW-0808">Transferase</keyword>
<dbReference type="InterPro" id="IPR029063">
    <property type="entry name" value="SAM-dependent_MTases_sf"/>
</dbReference>
<dbReference type="PANTHER" id="PTHR22809">
    <property type="entry name" value="METHYLTRANSFERASE-RELATED"/>
    <property type="match status" value="1"/>
</dbReference>
<dbReference type="eggNOG" id="KOG2361">
    <property type="taxonomic scope" value="Eukaryota"/>
</dbReference>
<dbReference type="GeneID" id="6751934"/>
<name>B3RQN2_TRIAD</name>
<protein>
    <recommendedName>
        <fullName evidence="4">tRNA N(3)-methylcytidine methyltransferase</fullName>
        <ecNumber evidence="4">2.1.1.-</ecNumber>
    </recommendedName>
</protein>
<dbReference type="CDD" id="cd02440">
    <property type="entry name" value="AdoMet_MTases"/>
    <property type="match status" value="1"/>
</dbReference>
<dbReference type="GO" id="GO:0008173">
    <property type="term" value="F:RNA methyltransferase activity"/>
    <property type="evidence" value="ECO:0007669"/>
    <property type="project" value="UniProtKB-ARBA"/>
</dbReference>
<dbReference type="FunCoup" id="B3RQN2">
    <property type="interactions" value="1374"/>
</dbReference>
<keyword evidence="2 4" id="KW-0489">Methyltransferase</keyword>
<keyword evidence="7" id="KW-1185">Reference proteome</keyword>
<feature type="domain" description="Methyltransferase type 12" evidence="5">
    <location>
        <begin position="88"/>
        <end position="189"/>
    </location>
</feature>
<dbReference type="KEGG" id="tad:TRIADDRAFT_22960"/>
<proteinExistence type="inferred from homology"/>
<dbReference type="EC" id="2.1.1.-" evidence="4"/>
<organism evidence="6 7">
    <name type="scientific">Trichoplax adhaerens</name>
    <name type="common">Trichoplax reptans</name>
    <dbReference type="NCBI Taxonomy" id="10228"/>
    <lineage>
        <taxon>Eukaryota</taxon>
        <taxon>Metazoa</taxon>
        <taxon>Placozoa</taxon>
        <taxon>Uniplacotomia</taxon>
        <taxon>Trichoplacea</taxon>
        <taxon>Trichoplacidae</taxon>
        <taxon>Trichoplax</taxon>
    </lineage>
</organism>
<evidence type="ECO:0000259" key="5">
    <source>
        <dbReference type="Pfam" id="PF08242"/>
    </source>
</evidence>
<evidence type="ECO:0000256" key="3">
    <source>
        <dbReference type="ARBA" id="ARBA00022679"/>
    </source>
</evidence>
<dbReference type="EMBL" id="DS985243">
    <property type="protein sequence ID" value="EDV27276.1"/>
    <property type="molecule type" value="Genomic_DNA"/>
</dbReference>
<dbReference type="SUPFAM" id="SSF53335">
    <property type="entry name" value="S-adenosyl-L-methionine-dependent methyltransferases"/>
    <property type="match status" value="1"/>
</dbReference>
<dbReference type="PhylomeDB" id="B3RQN2"/>
<dbReference type="GO" id="GO:0008757">
    <property type="term" value="F:S-adenosylmethionine-dependent methyltransferase activity"/>
    <property type="evidence" value="ECO:0007669"/>
    <property type="project" value="UniProtKB-ARBA"/>
</dbReference>
<dbReference type="AlphaFoldDB" id="B3RQN2"/>
<dbReference type="STRING" id="10228.B3RQN2"/>
<evidence type="ECO:0000256" key="4">
    <source>
        <dbReference type="PIRNR" id="PIRNR037755"/>
    </source>
</evidence>
<comment type="similarity">
    <text evidence="1 4">Belongs to the methyltransferase superfamily. METL family.</text>
</comment>
<dbReference type="Gene3D" id="3.40.50.150">
    <property type="entry name" value="Vaccinia Virus protein VP39"/>
    <property type="match status" value="1"/>
</dbReference>
<evidence type="ECO:0000313" key="7">
    <source>
        <dbReference type="Proteomes" id="UP000009022"/>
    </source>
</evidence>
<comment type="function">
    <text evidence="4">S-adenosyl-L-methionine-dependent methyltransferase.</text>
</comment>
<dbReference type="Pfam" id="PF08242">
    <property type="entry name" value="Methyltransf_12"/>
    <property type="match status" value="1"/>
</dbReference>
<sequence>MDDDVQLTTHNVRELTEEESSQLAMDTVLLTPFKRQKLEKEAKKNWDLFYKRNTTKFFKDRHWTTREFKELCSEDNKNSNVSSKRYMLEVGCGVGNAVFPLIEEGCQLYIYACDFSPRAIDFVKSNRLYDEAKCHAFVCDITCDDLTLSIPAATINIATLIFVLSAITPQKMSAAIANIGKVMATGGTLLFRDYGIYDHAMLRFSRGHKIDDNFYVRQDGTMAYFFSEEATRKLFIGEGFEVVTCEYVYRQTVNKKENLSVPRVFLQGKFKKL</sequence>
<dbReference type="OrthoDB" id="417697at2759"/>
<dbReference type="InterPro" id="IPR026113">
    <property type="entry name" value="METTL2/6/8-like"/>
</dbReference>
<gene>
    <name evidence="6" type="ORF">TRIADDRAFT_22960</name>
</gene>
<dbReference type="HOGENOM" id="CLU_029724_2_2_1"/>
<dbReference type="CTD" id="6751934"/>
<dbReference type="InterPro" id="IPR013217">
    <property type="entry name" value="Methyltransf_12"/>
</dbReference>
<dbReference type="OMA" id="DAQRNWD"/>
<evidence type="ECO:0000256" key="2">
    <source>
        <dbReference type="ARBA" id="ARBA00022603"/>
    </source>
</evidence>
<evidence type="ECO:0000256" key="1">
    <source>
        <dbReference type="ARBA" id="ARBA00009725"/>
    </source>
</evidence>
<evidence type="ECO:0000313" key="6">
    <source>
        <dbReference type="EMBL" id="EDV27276.1"/>
    </source>
</evidence>
<dbReference type="PANTHER" id="PTHR22809:SF5">
    <property type="entry name" value="TRNA N(3)-METHYLCYTIDINE METHYLTRANSFERASE METTL6"/>
    <property type="match status" value="1"/>
</dbReference>
<dbReference type="InParanoid" id="B3RQN2"/>
<accession>B3RQN2</accession>
<dbReference type="Proteomes" id="UP000009022">
    <property type="component" value="Unassembled WGS sequence"/>
</dbReference>